<evidence type="ECO:0000259" key="3">
    <source>
        <dbReference type="PROSITE" id="PS50011"/>
    </source>
</evidence>
<dbReference type="PANTHER" id="PTHR44329">
    <property type="entry name" value="SERINE/THREONINE-PROTEIN KINASE TNNI3K-RELATED"/>
    <property type="match status" value="1"/>
</dbReference>
<comment type="caution">
    <text evidence="4">The sequence shown here is derived from an EMBL/GenBank/DDBJ whole genome shotgun (WGS) entry which is preliminary data.</text>
</comment>
<dbReference type="Gene3D" id="1.10.510.10">
    <property type="entry name" value="Transferase(Phosphotransferase) domain 1"/>
    <property type="match status" value="1"/>
</dbReference>
<feature type="compositionally biased region" description="Basic residues" evidence="2">
    <location>
        <begin position="502"/>
        <end position="521"/>
    </location>
</feature>
<feature type="region of interest" description="Disordered" evidence="2">
    <location>
        <begin position="459"/>
        <end position="532"/>
    </location>
</feature>
<dbReference type="PROSITE" id="PS00108">
    <property type="entry name" value="PROTEIN_KINASE_ST"/>
    <property type="match status" value="1"/>
</dbReference>
<feature type="compositionally biased region" description="Polar residues" evidence="2">
    <location>
        <begin position="11"/>
        <end position="29"/>
    </location>
</feature>
<dbReference type="Pfam" id="PF07714">
    <property type="entry name" value="PK_Tyr_Ser-Thr"/>
    <property type="match status" value="1"/>
</dbReference>
<dbReference type="SUPFAM" id="SSF56112">
    <property type="entry name" value="Protein kinase-like (PK-like)"/>
    <property type="match status" value="1"/>
</dbReference>
<feature type="compositionally biased region" description="Low complexity" evidence="2">
    <location>
        <begin position="469"/>
        <end position="487"/>
    </location>
</feature>
<feature type="region of interest" description="Disordered" evidence="2">
    <location>
        <begin position="600"/>
        <end position="642"/>
    </location>
</feature>
<accession>A0ABN8NUR6</accession>
<protein>
    <recommendedName>
        <fullName evidence="3">Protein kinase domain-containing protein</fullName>
    </recommendedName>
</protein>
<dbReference type="PROSITE" id="PS50011">
    <property type="entry name" value="PROTEIN_KINASE_DOM"/>
    <property type="match status" value="1"/>
</dbReference>
<dbReference type="PRINTS" id="PR00109">
    <property type="entry name" value="TYRKINASE"/>
</dbReference>
<feature type="region of interest" description="Disordered" evidence="2">
    <location>
        <begin position="670"/>
        <end position="690"/>
    </location>
</feature>
<organism evidence="4 5">
    <name type="scientific">Porites lobata</name>
    <dbReference type="NCBI Taxonomy" id="104759"/>
    <lineage>
        <taxon>Eukaryota</taxon>
        <taxon>Metazoa</taxon>
        <taxon>Cnidaria</taxon>
        <taxon>Anthozoa</taxon>
        <taxon>Hexacorallia</taxon>
        <taxon>Scleractinia</taxon>
        <taxon>Fungiina</taxon>
        <taxon>Poritidae</taxon>
        <taxon>Porites</taxon>
    </lineage>
</organism>
<feature type="region of interest" description="Disordered" evidence="2">
    <location>
        <begin position="1"/>
        <end position="45"/>
    </location>
</feature>
<dbReference type="InterPro" id="IPR008271">
    <property type="entry name" value="Ser/Thr_kinase_AS"/>
</dbReference>
<feature type="domain" description="Protein kinase" evidence="3">
    <location>
        <begin position="87"/>
        <end position="328"/>
    </location>
</feature>
<dbReference type="Gene3D" id="3.30.200.20">
    <property type="entry name" value="Phosphorylase Kinase, domain 1"/>
    <property type="match status" value="1"/>
</dbReference>
<name>A0ABN8NUR6_9CNID</name>
<dbReference type="InterPro" id="IPR011009">
    <property type="entry name" value="Kinase-like_dom_sf"/>
</dbReference>
<gene>
    <name evidence="4" type="ORF">PLOB_00027247</name>
</gene>
<evidence type="ECO:0000313" key="5">
    <source>
        <dbReference type="Proteomes" id="UP001159405"/>
    </source>
</evidence>
<dbReference type="InterPro" id="IPR000719">
    <property type="entry name" value="Prot_kinase_dom"/>
</dbReference>
<dbReference type="InterPro" id="IPR051681">
    <property type="entry name" value="Ser/Thr_Kinases-Pseudokinases"/>
</dbReference>
<dbReference type="PANTHER" id="PTHR44329:SF304">
    <property type="entry name" value="MITOGEN-ACTIVATED PROTEIN KINASE KINASE KINASE 13-LIKE ISOFORM X1"/>
    <property type="match status" value="1"/>
</dbReference>
<keyword evidence="5" id="KW-1185">Reference proteome</keyword>
<evidence type="ECO:0000256" key="1">
    <source>
        <dbReference type="SAM" id="Coils"/>
    </source>
</evidence>
<dbReference type="Proteomes" id="UP001159405">
    <property type="component" value="Unassembled WGS sequence"/>
</dbReference>
<sequence length="690" mass="78352">MDANDEGFPQHATNSLSKDSGVSPSSKTAGNFIDGEASSNKNFSTDSPSLSGILQRLLGCLKPVWTILGKATKEQKTDIWIIPFDEISELEWLGSGAQGAVFLGQYGGQQVAVKKVRREADTDIKHLRNINHPNIVKFRGICNQAPVYCIIMEFCPNGQLYEVLRNGRQISPSLLVRWSTQIADGMHYLHSQKIIHRDLKSPNVLVGADDMLKISDFGTSKEFSDKSAKMTFAGTVAWMAPEVIRNEPCSEKVDVWSFGVLLWELLTGEMPYRDVDSSAIIWGVGSNSLHLPVPTTCPEGFKLLMKICWNSKPKNRPSFQQVLLHVEIAAGDVLKTPREIYLNQQITWRGEIKEEFEKMKNRSSAHMQNLHQLHQLDEELIRRRKEELRHARDIRVHYEQKLERANSLYQELNECMQHLEAREKELVRRERQLKVVNSKKRPIKPELKSRTAEVEKVLNSQLSLKRETSSSCPNTSSSSSSPTDRTSWAQEADSDEQDKQSYTKRMKRARSCLSKSKRRRSPGTPWAVPKDLHENTNVHSSRTKCFYYQDEPTKDVLSWPHTKEVPSCSCSDSDQEVPQCRCPVDECPNTTGTPVSFQGRKAKRKKQWTSNSDSSDEIKRISMPGMSSGEISDLEPQFIPDLTNDSMEFTDEERFKNVILRFSQSSLEEESCVQGNDNIKETTVGDQRGP</sequence>
<evidence type="ECO:0000256" key="2">
    <source>
        <dbReference type="SAM" id="MobiDB-lite"/>
    </source>
</evidence>
<keyword evidence="1" id="KW-0175">Coiled coil</keyword>
<dbReference type="CDD" id="cd14059">
    <property type="entry name" value="STKc_MAP3K12_13"/>
    <property type="match status" value="1"/>
</dbReference>
<feature type="coiled-coil region" evidence="1">
    <location>
        <begin position="395"/>
        <end position="429"/>
    </location>
</feature>
<dbReference type="InterPro" id="IPR001245">
    <property type="entry name" value="Ser-Thr/Tyr_kinase_cat_dom"/>
</dbReference>
<dbReference type="EMBL" id="CALNXK010000033">
    <property type="protein sequence ID" value="CAH3119206.1"/>
    <property type="molecule type" value="Genomic_DNA"/>
</dbReference>
<proteinExistence type="predicted"/>
<dbReference type="SMART" id="SM00220">
    <property type="entry name" value="S_TKc"/>
    <property type="match status" value="1"/>
</dbReference>
<reference evidence="4 5" key="1">
    <citation type="submission" date="2022-05" db="EMBL/GenBank/DDBJ databases">
        <authorList>
            <consortium name="Genoscope - CEA"/>
            <person name="William W."/>
        </authorList>
    </citation>
    <scope>NUCLEOTIDE SEQUENCE [LARGE SCALE GENOMIC DNA]</scope>
</reference>
<evidence type="ECO:0000313" key="4">
    <source>
        <dbReference type="EMBL" id="CAH3119206.1"/>
    </source>
</evidence>